<evidence type="ECO:0000313" key="2">
    <source>
        <dbReference type="EMBL" id="WFD33636.1"/>
    </source>
</evidence>
<feature type="domain" description="Rhodanese" evidence="1">
    <location>
        <begin position="64"/>
        <end position="153"/>
    </location>
</feature>
<dbReference type="AlphaFoldDB" id="A0AAF0ENK4"/>
<dbReference type="GO" id="GO:0004792">
    <property type="term" value="F:thiosulfate-cyanide sulfurtransferase activity"/>
    <property type="evidence" value="ECO:0007669"/>
    <property type="project" value="TreeGrafter"/>
</dbReference>
<evidence type="ECO:0000313" key="3">
    <source>
        <dbReference type="Proteomes" id="UP001219933"/>
    </source>
</evidence>
<dbReference type="InterPro" id="IPR036873">
    <property type="entry name" value="Rhodanese-like_dom_sf"/>
</dbReference>
<dbReference type="Pfam" id="PF00581">
    <property type="entry name" value="Rhodanese"/>
    <property type="match status" value="1"/>
</dbReference>
<name>A0AAF0ENK4_9BASI</name>
<dbReference type="PANTHER" id="PTHR44086">
    <property type="entry name" value="THIOSULFATE SULFURTRANSFERASE RDL2, MITOCHONDRIAL-RELATED"/>
    <property type="match status" value="1"/>
</dbReference>
<dbReference type="Proteomes" id="UP001219933">
    <property type="component" value="Chromosome 1"/>
</dbReference>
<gene>
    <name evidence="2" type="ORF">MCUN1_000449</name>
</gene>
<dbReference type="SUPFAM" id="SSF52821">
    <property type="entry name" value="Rhodanese/Cell cycle control phosphatase"/>
    <property type="match status" value="1"/>
</dbReference>
<dbReference type="GO" id="GO:0005739">
    <property type="term" value="C:mitochondrion"/>
    <property type="evidence" value="ECO:0007669"/>
    <property type="project" value="TreeGrafter"/>
</dbReference>
<organism evidence="2 3">
    <name type="scientific">Malassezia cuniculi</name>
    <dbReference type="NCBI Taxonomy" id="948313"/>
    <lineage>
        <taxon>Eukaryota</taxon>
        <taxon>Fungi</taxon>
        <taxon>Dikarya</taxon>
        <taxon>Basidiomycota</taxon>
        <taxon>Ustilaginomycotina</taxon>
        <taxon>Malasseziomycetes</taxon>
        <taxon>Malasseziales</taxon>
        <taxon>Malasseziaceae</taxon>
        <taxon>Malassezia</taxon>
    </lineage>
</organism>
<dbReference type="Gene3D" id="3.40.250.10">
    <property type="entry name" value="Rhodanese-like domain"/>
    <property type="match status" value="1"/>
</dbReference>
<evidence type="ECO:0000259" key="1">
    <source>
        <dbReference type="PROSITE" id="PS50206"/>
    </source>
</evidence>
<keyword evidence="3" id="KW-1185">Reference proteome</keyword>
<sequence length="153" mass="17104">MLSRIVPRISLSPRAVPRVLAPVQVQSVAVPVRTFSCSPVSARHPWNDKGPIAYDELKPLTEQPTGEITIIDVREPNETENGMIPSAVNVPLSQLPKAFSITDTSAESRDFERIYSFPRPQFDSQLIVYCRSGKRSTQAIELLNQRGWTKCVL</sequence>
<accession>A0AAF0ENK4</accession>
<protein>
    <recommendedName>
        <fullName evidence="1">Rhodanese domain-containing protein</fullName>
    </recommendedName>
</protein>
<dbReference type="PROSITE" id="PS50206">
    <property type="entry name" value="RHODANESE_3"/>
    <property type="match status" value="1"/>
</dbReference>
<dbReference type="EMBL" id="CP119877">
    <property type="protein sequence ID" value="WFD33636.1"/>
    <property type="molecule type" value="Genomic_DNA"/>
</dbReference>
<dbReference type="PANTHER" id="PTHR44086:SF10">
    <property type="entry name" value="THIOSULFATE SULFURTRANSFERASE_RHODANESE-LIKE DOMAIN-CONTAINING PROTEIN 3"/>
    <property type="match status" value="1"/>
</dbReference>
<dbReference type="SMART" id="SM00450">
    <property type="entry name" value="RHOD"/>
    <property type="match status" value="1"/>
</dbReference>
<reference evidence="2" key="1">
    <citation type="submission" date="2023-03" db="EMBL/GenBank/DDBJ databases">
        <title>Mating type loci evolution in Malassezia.</title>
        <authorList>
            <person name="Coelho M.A."/>
        </authorList>
    </citation>
    <scope>NUCLEOTIDE SEQUENCE</scope>
    <source>
        <strain evidence="2">CBS 11721</strain>
    </source>
</reference>
<dbReference type="InterPro" id="IPR001763">
    <property type="entry name" value="Rhodanese-like_dom"/>
</dbReference>
<proteinExistence type="predicted"/>